<evidence type="ECO:0000313" key="1">
    <source>
        <dbReference type="EMBL" id="GIZ04741.1"/>
    </source>
</evidence>
<dbReference type="EMBL" id="BPLR01001788">
    <property type="protein sequence ID" value="GIZ04741.1"/>
    <property type="molecule type" value="Genomic_DNA"/>
</dbReference>
<reference evidence="1 2" key="1">
    <citation type="submission" date="2021-06" db="EMBL/GenBank/DDBJ databases">
        <title>Caerostris extrusa draft genome.</title>
        <authorList>
            <person name="Kono N."/>
            <person name="Arakawa K."/>
        </authorList>
    </citation>
    <scope>NUCLEOTIDE SEQUENCE [LARGE SCALE GENOMIC DNA]</scope>
</reference>
<organism evidence="1 2">
    <name type="scientific">Caerostris extrusa</name>
    <name type="common">Bark spider</name>
    <name type="synonym">Caerostris bankana</name>
    <dbReference type="NCBI Taxonomy" id="172846"/>
    <lineage>
        <taxon>Eukaryota</taxon>
        <taxon>Metazoa</taxon>
        <taxon>Ecdysozoa</taxon>
        <taxon>Arthropoda</taxon>
        <taxon>Chelicerata</taxon>
        <taxon>Arachnida</taxon>
        <taxon>Araneae</taxon>
        <taxon>Araneomorphae</taxon>
        <taxon>Entelegynae</taxon>
        <taxon>Araneoidea</taxon>
        <taxon>Araneidae</taxon>
        <taxon>Caerostris</taxon>
    </lineage>
</organism>
<dbReference type="AlphaFoldDB" id="A0AAV4YB70"/>
<accession>A0AAV4YB70</accession>
<evidence type="ECO:0008006" key="3">
    <source>
        <dbReference type="Google" id="ProtNLM"/>
    </source>
</evidence>
<name>A0AAV4YB70_CAEEX</name>
<dbReference type="Proteomes" id="UP001054945">
    <property type="component" value="Unassembled WGS sequence"/>
</dbReference>
<protein>
    <recommendedName>
        <fullName evidence="3">Ycf15</fullName>
    </recommendedName>
</protein>
<comment type="caution">
    <text evidence="1">The sequence shown here is derived from an EMBL/GenBank/DDBJ whole genome shotgun (WGS) entry which is preliminary data.</text>
</comment>
<gene>
    <name evidence="1" type="ORF">CEXT_529861</name>
</gene>
<keyword evidence="2" id="KW-1185">Reference proteome</keyword>
<evidence type="ECO:0000313" key="2">
    <source>
        <dbReference type="Proteomes" id="UP001054945"/>
    </source>
</evidence>
<sequence length="75" mass="8289">MGPRELREGGNAIKTARDCVDLPLESVACLDYGRILIRKPIKRISPSSHGNQFGTRILQESDPGTSRCFMDLKDG</sequence>
<proteinExistence type="predicted"/>